<feature type="region of interest" description="Disordered" evidence="1">
    <location>
        <begin position="42"/>
        <end position="135"/>
    </location>
</feature>
<protein>
    <recommendedName>
        <fullName evidence="2">ALOG domain-containing protein</fullName>
    </recommendedName>
</protein>
<dbReference type="AlphaFoldDB" id="A0A5P1F7T6"/>
<dbReference type="EMBL" id="CM007383">
    <property type="protein sequence ID" value="ONK74436.1"/>
    <property type="molecule type" value="Genomic_DNA"/>
</dbReference>
<name>A0A5P1F7T6_ASPOF</name>
<gene>
    <name evidence="3" type="ORF">A4U43_C03F6190</name>
</gene>
<evidence type="ECO:0000259" key="2">
    <source>
        <dbReference type="Pfam" id="PF04852"/>
    </source>
</evidence>
<dbReference type="Pfam" id="PF04852">
    <property type="entry name" value="ALOG_dom"/>
    <property type="match status" value="1"/>
</dbReference>
<evidence type="ECO:0000313" key="3">
    <source>
        <dbReference type="EMBL" id="ONK74436.1"/>
    </source>
</evidence>
<keyword evidence="4" id="KW-1185">Reference proteome</keyword>
<reference evidence="4" key="1">
    <citation type="journal article" date="2017" name="Nat. Commun.">
        <title>The asparagus genome sheds light on the origin and evolution of a young Y chromosome.</title>
        <authorList>
            <person name="Harkess A."/>
            <person name="Zhou J."/>
            <person name="Xu C."/>
            <person name="Bowers J.E."/>
            <person name="Van der Hulst R."/>
            <person name="Ayyampalayam S."/>
            <person name="Mercati F."/>
            <person name="Riccardi P."/>
            <person name="McKain M.R."/>
            <person name="Kakrana A."/>
            <person name="Tang H."/>
            <person name="Ray J."/>
            <person name="Groenendijk J."/>
            <person name="Arikit S."/>
            <person name="Mathioni S.M."/>
            <person name="Nakano M."/>
            <person name="Shan H."/>
            <person name="Telgmann-Rauber A."/>
            <person name="Kanno A."/>
            <person name="Yue Z."/>
            <person name="Chen H."/>
            <person name="Li W."/>
            <person name="Chen Y."/>
            <person name="Xu X."/>
            <person name="Zhang Y."/>
            <person name="Luo S."/>
            <person name="Chen H."/>
            <person name="Gao J."/>
            <person name="Mao Z."/>
            <person name="Pires J.C."/>
            <person name="Luo M."/>
            <person name="Kudrna D."/>
            <person name="Wing R.A."/>
            <person name="Meyers B.C."/>
            <person name="Yi K."/>
            <person name="Kong H."/>
            <person name="Lavrijsen P."/>
            <person name="Sunseri F."/>
            <person name="Falavigna A."/>
            <person name="Ye Y."/>
            <person name="Leebens-Mack J.H."/>
            <person name="Chen G."/>
        </authorList>
    </citation>
    <scope>NUCLEOTIDE SEQUENCE [LARGE SCALE GENOMIC DNA]</scope>
    <source>
        <strain evidence="4">cv. DH0086</strain>
    </source>
</reference>
<dbReference type="Proteomes" id="UP000243459">
    <property type="component" value="Chromosome 3"/>
</dbReference>
<organism evidence="3 4">
    <name type="scientific">Asparagus officinalis</name>
    <name type="common">Garden asparagus</name>
    <dbReference type="NCBI Taxonomy" id="4686"/>
    <lineage>
        <taxon>Eukaryota</taxon>
        <taxon>Viridiplantae</taxon>
        <taxon>Streptophyta</taxon>
        <taxon>Embryophyta</taxon>
        <taxon>Tracheophyta</taxon>
        <taxon>Spermatophyta</taxon>
        <taxon>Magnoliopsida</taxon>
        <taxon>Liliopsida</taxon>
        <taxon>Asparagales</taxon>
        <taxon>Asparagaceae</taxon>
        <taxon>Asparagoideae</taxon>
        <taxon>Asparagus</taxon>
    </lineage>
</organism>
<sequence length="135" mass="14983">MLASDRRSILTQPGHPAADHPHEPPEPLRVAASRRDWTHLRAVPPQRTALPSPLPLPAPRPRVLRYLDQFGKPRSSPSAAPSSATHTPRRPAPCPLRQAWGSLDAPCRPPPRRLRGENGGQPRLTLRRPRGQRCT</sequence>
<feature type="compositionally biased region" description="Basic residues" evidence="1">
    <location>
        <begin position="125"/>
        <end position="135"/>
    </location>
</feature>
<dbReference type="Gramene" id="ONK74436">
    <property type="protein sequence ID" value="ONK74436"/>
    <property type="gene ID" value="A4U43_C03F6190"/>
</dbReference>
<feature type="region of interest" description="Disordered" evidence="1">
    <location>
        <begin position="1"/>
        <end position="30"/>
    </location>
</feature>
<feature type="domain" description="ALOG" evidence="2">
    <location>
        <begin position="33"/>
        <end position="105"/>
    </location>
</feature>
<evidence type="ECO:0000256" key="1">
    <source>
        <dbReference type="SAM" id="MobiDB-lite"/>
    </source>
</evidence>
<feature type="compositionally biased region" description="Basic and acidic residues" evidence="1">
    <location>
        <begin position="17"/>
        <end position="26"/>
    </location>
</feature>
<dbReference type="InterPro" id="IPR006936">
    <property type="entry name" value="ALOG_dom"/>
</dbReference>
<feature type="compositionally biased region" description="Low complexity" evidence="1">
    <location>
        <begin position="73"/>
        <end position="84"/>
    </location>
</feature>
<accession>A0A5P1F7T6</accession>
<evidence type="ECO:0000313" key="4">
    <source>
        <dbReference type="Proteomes" id="UP000243459"/>
    </source>
</evidence>
<proteinExistence type="predicted"/>